<evidence type="ECO:0000256" key="1">
    <source>
        <dbReference type="SAM" id="MobiDB-lite"/>
    </source>
</evidence>
<dbReference type="InterPro" id="IPR031746">
    <property type="entry name" value="DUF4732"/>
</dbReference>
<dbReference type="OMA" id="KWERRDW"/>
<name>A0A8I5T6M2_PONAB</name>
<dbReference type="PANTHER" id="PTHR37153">
    <property type="entry name" value="CHROMOSOME 19 C19ORF81 HOMOLOG"/>
    <property type="match status" value="1"/>
</dbReference>
<dbReference type="AlphaFoldDB" id="A0A8I5T6M2"/>
<proteinExistence type="predicted"/>
<accession>A0A8I5T6M2</accession>
<organism evidence="2 3">
    <name type="scientific">Pongo abelii</name>
    <name type="common">Sumatran orangutan</name>
    <name type="synonym">Pongo pygmaeus abelii</name>
    <dbReference type="NCBI Taxonomy" id="9601"/>
    <lineage>
        <taxon>Eukaryota</taxon>
        <taxon>Metazoa</taxon>
        <taxon>Chordata</taxon>
        <taxon>Craniata</taxon>
        <taxon>Vertebrata</taxon>
        <taxon>Euteleostomi</taxon>
        <taxon>Mammalia</taxon>
        <taxon>Eutheria</taxon>
        <taxon>Euarchontoglires</taxon>
        <taxon>Primates</taxon>
        <taxon>Haplorrhini</taxon>
        <taxon>Catarrhini</taxon>
        <taxon>Hominidae</taxon>
        <taxon>Pongo</taxon>
    </lineage>
</organism>
<reference evidence="2" key="3">
    <citation type="submission" date="2025-09" db="UniProtKB">
        <authorList>
            <consortium name="Ensembl"/>
        </authorList>
    </citation>
    <scope>IDENTIFICATION</scope>
</reference>
<dbReference type="Ensembl" id="ENSPPYT00000059431.1">
    <property type="protein sequence ID" value="ENSPPYP00000031995.1"/>
    <property type="gene ID" value="ENSPPYG00000032830.1"/>
</dbReference>
<dbReference type="GeneTree" id="ENSGT00530000064955"/>
<protein>
    <submittedName>
        <fullName evidence="2">Uncharacterized protein</fullName>
    </submittedName>
</protein>
<dbReference type="Pfam" id="PF15876">
    <property type="entry name" value="DUF4732"/>
    <property type="match status" value="1"/>
</dbReference>
<dbReference type="PANTHER" id="PTHR37153:SF1">
    <property type="entry name" value="HYPOTHETICAL LOC292874"/>
    <property type="match status" value="1"/>
</dbReference>
<feature type="compositionally biased region" description="Basic and acidic residues" evidence="1">
    <location>
        <begin position="36"/>
        <end position="73"/>
    </location>
</feature>
<gene>
    <name evidence="2" type="primary">C20H19orf81</name>
</gene>
<feature type="compositionally biased region" description="Basic and acidic residues" evidence="1">
    <location>
        <begin position="1"/>
        <end position="25"/>
    </location>
</feature>
<reference evidence="2" key="2">
    <citation type="submission" date="2025-08" db="UniProtKB">
        <authorList>
            <consortium name="Ensembl"/>
        </authorList>
    </citation>
    <scope>IDENTIFICATION</scope>
</reference>
<evidence type="ECO:0000313" key="2">
    <source>
        <dbReference type="Ensembl" id="ENSPPYP00000031995.1"/>
    </source>
</evidence>
<dbReference type="Proteomes" id="UP000001595">
    <property type="component" value="Chromosome 19"/>
</dbReference>
<sequence length="339" mass="38597">METEEMEPRREGGRSRAEKSSKRVVETWGQRGGGRGAERWGQNEEGRWRERGGERDSRRQREIGGKTGKWERRDWGTQGVPEVRGTQISAWSQPSSSSVILPRGFKEEVEEAVAGRRSWGRWPSQSLSRHLPKTSFTHLPRMQPEVEPVCSPAMGSSTMHRKAGTLLMDLETPEEMQARSLGRPIKSSKQYLRQVIAEYEALDRELPCIRKFPTPPAAQPLCLCMETLPEEDFTHLEVLQALEAQLPGAMEGGRVSSIRFENMNVICGTAGRRNRWLITVTDFQTRSRLLRSGLSPRGLAHQIVRHDDLLLGDYRLHLRRSLVRRRMLEALGAEPNEEA</sequence>
<reference evidence="2 3" key="1">
    <citation type="submission" date="2008-02" db="EMBL/GenBank/DDBJ databases">
        <title>A 6x draft sequence assembly of the Pongo pygmaeus abelii genome.</title>
        <authorList>
            <person name="Wilson R.K."/>
            <person name="Mardis E."/>
        </authorList>
    </citation>
    <scope>NUCLEOTIDE SEQUENCE [LARGE SCALE GENOMIC DNA]</scope>
</reference>
<feature type="region of interest" description="Disordered" evidence="1">
    <location>
        <begin position="1"/>
        <end position="73"/>
    </location>
</feature>
<keyword evidence="3" id="KW-1185">Reference proteome</keyword>
<evidence type="ECO:0000313" key="3">
    <source>
        <dbReference type="Proteomes" id="UP000001595"/>
    </source>
</evidence>